<feature type="region of interest" description="Disordered" evidence="5">
    <location>
        <begin position="479"/>
        <end position="500"/>
    </location>
</feature>
<accession>A0A4Q9PCK0</accession>
<keyword evidence="8" id="KW-1185">Reference proteome</keyword>
<evidence type="ECO:0000313" key="8">
    <source>
        <dbReference type="Proteomes" id="UP000292082"/>
    </source>
</evidence>
<protein>
    <submittedName>
        <fullName evidence="7">Organic solute transporter Ostalpha-domain-containing protein</fullName>
    </submittedName>
</protein>
<evidence type="ECO:0000256" key="6">
    <source>
        <dbReference type="SAM" id="Phobius"/>
    </source>
</evidence>
<dbReference type="GO" id="GO:0016020">
    <property type="term" value="C:membrane"/>
    <property type="evidence" value="ECO:0007669"/>
    <property type="project" value="UniProtKB-SubCell"/>
</dbReference>
<dbReference type="PANTHER" id="PTHR23423">
    <property type="entry name" value="ORGANIC SOLUTE TRANSPORTER-RELATED"/>
    <property type="match status" value="1"/>
</dbReference>
<keyword evidence="3 6" id="KW-1133">Transmembrane helix</keyword>
<dbReference type="InterPro" id="IPR005178">
    <property type="entry name" value="Ostalpha/TMEM184C"/>
</dbReference>
<proteinExistence type="predicted"/>
<dbReference type="SMART" id="SM01417">
    <property type="entry name" value="Solute_trans_a"/>
    <property type="match status" value="1"/>
</dbReference>
<feature type="transmembrane region" description="Helical" evidence="6">
    <location>
        <begin position="326"/>
        <end position="348"/>
    </location>
</feature>
<keyword evidence="4 6" id="KW-0472">Membrane</keyword>
<evidence type="ECO:0000256" key="5">
    <source>
        <dbReference type="SAM" id="MobiDB-lite"/>
    </source>
</evidence>
<feature type="transmembrane region" description="Helical" evidence="6">
    <location>
        <begin position="148"/>
        <end position="171"/>
    </location>
</feature>
<feature type="transmembrane region" description="Helical" evidence="6">
    <location>
        <begin position="246"/>
        <end position="268"/>
    </location>
</feature>
<feature type="transmembrane region" description="Helical" evidence="6">
    <location>
        <begin position="79"/>
        <end position="97"/>
    </location>
</feature>
<dbReference type="EMBL" id="ML145256">
    <property type="protein sequence ID" value="TBU52328.1"/>
    <property type="molecule type" value="Genomic_DNA"/>
</dbReference>
<name>A0A4Q9PCK0_9APHY</name>
<dbReference type="Pfam" id="PF03619">
    <property type="entry name" value="Solute_trans_a"/>
    <property type="match status" value="1"/>
</dbReference>
<dbReference type="STRING" id="114155.A0A4Q9PCK0"/>
<feature type="transmembrane region" description="Helical" evidence="6">
    <location>
        <begin position="204"/>
        <end position="226"/>
    </location>
</feature>
<organism evidence="7 8">
    <name type="scientific">Dichomitus squalens</name>
    <dbReference type="NCBI Taxonomy" id="114155"/>
    <lineage>
        <taxon>Eukaryota</taxon>
        <taxon>Fungi</taxon>
        <taxon>Dikarya</taxon>
        <taxon>Basidiomycota</taxon>
        <taxon>Agaricomycotina</taxon>
        <taxon>Agaricomycetes</taxon>
        <taxon>Polyporales</taxon>
        <taxon>Polyporaceae</taxon>
        <taxon>Dichomitus</taxon>
    </lineage>
</organism>
<gene>
    <name evidence="7" type="ORF">BD310DRAFT_940498</name>
</gene>
<dbReference type="Proteomes" id="UP000292082">
    <property type="component" value="Unassembled WGS sequence"/>
</dbReference>
<reference evidence="7 8" key="1">
    <citation type="submission" date="2019-01" db="EMBL/GenBank/DDBJ databases">
        <title>Draft genome sequences of three monokaryotic isolates of the white-rot basidiomycete fungus Dichomitus squalens.</title>
        <authorList>
            <consortium name="DOE Joint Genome Institute"/>
            <person name="Lopez S.C."/>
            <person name="Andreopoulos B."/>
            <person name="Pangilinan J."/>
            <person name="Lipzen A."/>
            <person name="Riley R."/>
            <person name="Ahrendt S."/>
            <person name="Ng V."/>
            <person name="Barry K."/>
            <person name="Daum C."/>
            <person name="Grigoriev I.V."/>
            <person name="Hilden K.S."/>
            <person name="Makela M.R."/>
            <person name="de Vries R.P."/>
        </authorList>
    </citation>
    <scope>NUCLEOTIDE SEQUENCE [LARGE SCALE GENOMIC DNA]</scope>
    <source>
        <strain evidence="7 8">CBS 464.89</strain>
    </source>
</reference>
<keyword evidence="2 6" id="KW-0812">Transmembrane</keyword>
<evidence type="ECO:0000256" key="2">
    <source>
        <dbReference type="ARBA" id="ARBA00022692"/>
    </source>
</evidence>
<evidence type="ECO:0000256" key="3">
    <source>
        <dbReference type="ARBA" id="ARBA00022989"/>
    </source>
</evidence>
<evidence type="ECO:0000256" key="1">
    <source>
        <dbReference type="ARBA" id="ARBA00004141"/>
    </source>
</evidence>
<sequence>MRHSPTSFPCSIRPAGVASSYIHSFLSPRCSISILVHIRPNSLAMVAQNSTLCPSDNRQIIDQSSFWSSNGLNWDAHRIGWVVSGACAAVTVLLTAINVSFHCRNYTNPGEQRQIIRILYMPAVYALISFFSYRFFRSYTYYDLIECVYESITLSAFLLLLIEYVAATAVGHDVDNAILRKDKSSLPIPFCCWRYRPTKAYFMYAVKWSVLQYVILRPALSIAGIICQHYGVLCESGPWSFKTAHAYISVIDAVSITVALYGLLIFYGLTKEELVGKKPLAKFLSIKLIVMFTFYQYLVFDALEGANPPVIKATPYWTATNIADGLNALAICIEMVLFSAFMMHAYTWKEYVIPGRPKTGFGRPLLDSINYADFAREIWSSTKFFIDFIRGKPGTHGVRITVTNADGRAVTKKTYGEAFGFERSSSSGVSSLSSSPSANVYRGRAGGGGESMTMSAVRPPRESYEENIRLAPYQYGGGEANSAEGYTTGPSMENVSIPRY</sequence>
<dbReference type="AlphaFoldDB" id="A0A4Q9PCK0"/>
<feature type="compositionally biased region" description="Polar residues" evidence="5">
    <location>
        <begin position="484"/>
        <end position="494"/>
    </location>
</feature>
<evidence type="ECO:0000256" key="4">
    <source>
        <dbReference type="ARBA" id="ARBA00023136"/>
    </source>
</evidence>
<comment type="subcellular location">
    <subcellularLocation>
        <location evidence="1">Membrane</location>
        <topology evidence="1">Multi-pass membrane protein</topology>
    </subcellularLocation>
</comment>
<feature type="transmembrane region" description="Helical" evidence="6">
    <location>
        <begin position="280"/>
        <end position="298"/>
    </location>
</feature>
<evidence type="ECO:0000313" key="7">
    <source>
        <dbReference type="EMBL" id="TBU52328.1"/>
    </source>
</evidence>
<feature type="transmembrane region" description="Helical" evidence="6">
    <location>
        <begin position="118"/>
        <end position="136"/>
    </location>
</feature>